<sequence length="279" mass="32453">MSEIANITLLQLSWDDILFQHVLPYLTLKDCFNLRSTCKLCRELVDSYFAIIKNINISMLKTFNGPAFNVFVQNCKSIRHINLAYCNWFEDKLLKRLFYNNTHLSYVNLSGCLGLTSACLQPLIVFCKDLKSLKLKNCHWVTVDCIEALTFHQNNLEEIDLTSCWDLGDESLIAFIKKLRVLCISNIYSVTDITMFAIAHYSQCLEYLNISGCWRIKDDGVRMVGEYCRNLHSLLVKDCHYITERSLGCLRNRIFIDKSDYSQYYRDLHHPVPIMGLNL</sequence>
<dbReference type="SMART" id="SM00367">
    <property type="entry name" value="LRR_CC"/>
    <property type="match status" value="6"/>
</dbReference>
<dbReference type="SUPFAM" id="SSF52047">
    <property type="entry name" value="RNI-like"/>
    <property type="match status" value="1"/>
</dbReference>
<evidence type="ECO:0000256" key="1">
    <source>
        <dbReference type="ARBA" id="ARBA00022786"/>
    </source>
</evidence>
<dbReference type="EMBL" id="NEVH01016943">
    <property type="protein sequence ID" value="PNF25152.1"/>
    <property type="molecule type" value="Genomic_DNA"/>
</dbReference>
<dbReference type="AlphaFoldDB" id="A0A2J7Q9A5"/>
<evidence type="ECO:0000313" key="3">
    <source>
        <dbReference type="EMBL" id="PNF25152.1"/>
    </source>
</evidence>
<dbReference type="PANTHER" id="PTHR13382">
    <property type="entry name" value="MITOCHONDRIAL ATP SYNTHASE COUPLING FACTOR B"/>
    <property type="match status" value="1"/>
</dbReference>
<name>A0A2J7Q9A5_9NEOP</name>
<dbReference type="InterPro" id="IPR050648">
    <property type="entry name" value="F-box_LRR-repeat"/>
</dbReference>
<dbReference type="InterPro" id="IPR057207">
    <property type="entry name" value="FBXL15_LRR"/>
</dbReference>
<keyword evidence="4" id="KW-1185">Reference proteome</keyword>
<proteinExistence type="predicted"/>
<evidence type="ECO:0000313" key="4">
    <source>
        <dbReference type="Proteomes" id="UP000235965"/>
    </source>
</evidence>
<reference evidence="3 4" key="1">
    <citation type="submission" date="2017-12" db="EMBL/GenBank/DDBJ databases">
        <title>Hemimetabolous genomes reveal molecular basis of termite eusociality.</title>
        <authorList>
            <person name="Harrison M.C."/>
            <person name="Jongepier E."/>
            <person name="Robertson H.M."/>
            <person name="Arning N."/>
            <person name="Bitard-Feildel T."/>
            <person name="Chao H."/>
            <person name="Childers C.P."/>
            <person name="Dinh H."/>
            <person name="Doddapaneni H."/>
            <person name="Dugan S."/>
            <person name="Gowin J."/>
            <person name="Greiner C."/>
            <person name="Han Y."/>
            <person name="Hu H."/>
            <person name="Hughes D.S.T."/>
            <person name="Huylmans A.-K."/>
            <person name="Kemena C."/>
            <person name="Kremer L.P.M."/>
            <person name="Lee S.L."/>
            <person name="Lopez-Ezquerra A."/>
            <person name="Mallet L."/>
            <person name="Monroy-Kuhn J.M."/>
            <person name="Moser A."/>
            <person name="Murali S.C."/>
            <person name="Muzny D.M."/>
            <person name="Otani S."/>
            <person name="Piulachs M.-D."/>
            <person name="Poelchau M."/>
            <person name="Qu J."/>
            <person name="Schaub F."/>
            <person name="Wada-Katsumata A."/>
            <person name="Worley K.C."/>
            <person name="Xie Q."/>
            <person name="Ylla G."/>
            <person name="Poulsen M."/>
            <person name="Gibbs R.A."/>
            <person name="Schal C."/>
            <person name="Richards S."/>
            <person name="Belles X."/>
            <person name="Korb J."/>
            <person name="Bornberg-Bauer E."/>
        </authorList>
    </citation>
    <scope>NUCLEOTIDE SEQUENCE [LARGE SCALE GENOMIC DNA]</scope>
    <source>
        <tissue evidence="3">Whole body</tissue>
    </source>
</reference>
<accession>A0A2J7Q9A5</accession>
<dbReference type="Pfam" id="PF25372">
    <property type="entry name" value="DUF7885"/>
    <property type="match status" value="1"/>
</dbReference>
<dbReference type="CDD" id="cd22126">
    <property type="entry name" value="F-box_FBXL15"/>
    <property type="match status" value="1"/>
</dbReference>
<feature type="domain" description="F-box/LRR-repeat protein 15-like leucin rich repeat" evidence="2">
    <location>
        <begin position="102"/>
        <end position="250"/>
    </location>
</feature>
<organism evidence="3 4">
    <name type="scientific">Cryptotermes secundus</name>
    <dbReference type="NCBI Taxonomy" id="105785"/>
    <lineage>
        <taxon>Eukaryota</taxon>
        <taxon>Metazoa</taxon>
        <taxon>Ecdysozoa</taxon>
        <taxon>Arthropoda</taxon>
        <taxon>Hexapoda</taxon>
        <taxon>Insecta</taxon>
        <taxon>Pterygota</taxon>
        <taxon>Neoptera</taxon>
        <taxon>Polyneoptera</taxon>
        <taxon>Dictyoptera</taxon>
        <taxon>Blattodea</taxon>
        <taxon>Blattoidea</taxon>
        <taxon>Termitoidae</taxon>
        <taxon>Kalotermitidae</taxon>
        <taxon>Cryptotermitinae</taxon>
        <taxon>Cryptotermes</taxon>
    </lineage>
</organism>
<comment type="caution">
    <text evidence="3">The sequence shown here is derived from an EMBL/GenBank/DDBJ whole genome shotgun (WGS) entry which is preliminary data.</text>
</comment>
<protein>
    <recommendedName>
        <fullName evidence="2">F-box/LRR-repeat protein 15-like leucin rich repeat domain-containing protein</fullName>
    </recommendedName>
</protein>
<dbReference type="OrthoDB" id="10257471at2759"/>
<dbReference type="InParanoid" id="A0A2J7Q9A5"/>
<keyword evidence="1" id="KW-0833">Ubl conjugation pathway</keyword>
<gene>
    <name evidence="3" type="ORF">B7P43_G01977</name>
</gene>
<dbReference type="Gene3D" id="3.80.10.10">
    <property type="entry name" value="Ribonuclease Inhibitor"/>
    <property type="match status" value="2"/>
</dbReference>
<dbReference type="InterPro" id="IPR032675">
    <property type="entry name" value="LRR_dom_sf"/>
</dbReference>
<evidence type="ECO:0000259" key="2">
    <source>
        <dbReference type="Pfam" id="PF25372"/>
    </source>
</evidence>
<dbReference type="GO" id="GO:0005737">
    <property type="term" value="C:cytoplasm"/>
    <property type="evidence" value="ECO:0007669"/>
    <property type="project" value="TreeGrafter"/>
</dbReference>
<dbReference type="STRING" id="105785.A0A2J7Q9A5"/>
<dbReference type="Proteomes" id="UP000235965">
    <property type="component" value="Unassembled WGS sequence"/>
</dbReference>
<dbReference type="InterPro" id="IPR006553">
    <property type="entry name" value="Leu-rich_rpt_Cys-con_subtyp"/>
</dbReference>